<feature type="transmembrane region" description="Helical" evidence="2">
    <location>
        <begin position="309"/>
        <end position="332"/>
    </location>
</feature>
<feature type="transmembrane region" description="Helical" evidence="2">
    <location>
        <begin position="21"/>
        <end position="44"/>
    </location>
</feature>
<keyword evidence="2" id="KW-0812">Transmembrane</keyword>
<dbReference type="Gene3D" id="1.20.1250.20">
    <property type="entry name" value="MFS general substrate transporter like domains"/>
    <property type="match status" value="2"/>
</dbReference>
<feature type="transmembrane region" description="Helical" evidence="2">
    <location>
        <begin position="82"/>
        <end position="100"/>
    </location>
</feature>
<feature type="transmembrane region" description="Helical" evidence="2">
    <location>
        <begin position="284"/>
        <end position="303"/>
    </location>
</feature>
<feature type="transmembrane region" description="Helical" evidence="2">
    <location>
        <begin position="221"/>
        <end position="247"/>
    </location>
</feature>
<feature type="transmembrane region" description="Helical" evidence="2">
    <location>
        <begin position="172"/>
        <end position="200"/>
    </location>
</feature>
<dbReference type="GO" id="GO:0022857">
    <property type="term" value="F:transmembrane transporter activity"/>
    <property type="evidence" value="ECO:0007669"/>
    <property type="project" value="InterPro"/>
</dbReference>
<dbReference type="GO" id="GO:0005886">
    <property type="term" value="C:plasma membrane"/>
    <property type="evidence" value="ECO:0007669"/>
    <property type="project" value="UniProtKB-SubCell"/>
</dbReference>
<evidence type="ECO:0000256" key="1">
    <source>
        <dbReference type="ARBA" id="ARBA00004651"/>
    </source>
</evidence>
<dbReference type="InterPro" id="IPR036259">
    <property type="entry name" value="MFS_trans_sf"/>
</dbReference>
<accession>A0A0M4G981</accession>
<sequence>MAKVSREQPNTTVFPAYTKNFLVILCLSGIASSLSTIFVNVYLYKISLTIFEVVLFNFFSYLIWAPAFVVSGMISKKIERKFSLIIGSIFQLVFYFRVLHLGTESVNHVIELATLFGIGSGFFWLSVNTLTVDYTTKQNRKWFNSVNGICTSLTQMIGPLLGGWIVEFLPSLIGYQIIFSFSLFFFAIAIALAFFLPNFGEKSCFQWKSVVKIHIDKEWRYLAYSFTCLAFRDGVISFVISLWVFIVTGSERVLGNFAFMTTALSIVTYYMIGKFSNEKQKWPLIILGNVLLSLSFVVLSFDVNLFSLIVYGLVSAICIPMFTVPFDTLSLNSVSKFDQQGRLRIEMVVAREMALSVGRIVSVGALAFIYGFSAHPAKIIPWFLILLIIVGSMCIVFLKRYKYTL</sequence>
<dbReference type="InterPro" id="IPR052528">
    <property type="entry name" value="Sugar_transport-like"/>
</dbReference>
<dbReference type="Proteomes" id="UP000067625">
    <property type="component" value="Chromosome"/>
</dbReference>
<name>A0A0M4G981_9BACI</name>
<feature type="transmembrane region" description="Helical" evidence="2">
    <location>
        <begin position="253"/>
        <end position="272"/>
    </location>
</feature>
<reference evidence="3 4" key="2">
    <citation type="journal article" date="2016" name="Int. J. Syst. Evol. Microbiol.">
        <title>Bacillus gobiensis sp. nov., isolated from a soil sample.</title>
        <authorList>
            <person name="Liu B."/>
            <person name="Liu G.H."/>
            <person name="Cetin S."/>
            <person name="Schumann P."/>
            <person name="Pan Z.Z."/>
            <person name="Chen Q.Q."/>
        </authorList>
    </citation>
    <scope>NUCLEOTIDE SEQUENCE [LARGE SCALE GENOMIC DNA]</scope>
    <source>
        <strain evidence="3 4">FJAT-4402</strain>
    </source>
</reference>
<dbReference type="PATRIC" id="fig|1441095.3.peg.2191"/>
<keyword evidence="2" id="KW-0472">Membrane</keyword>
<keyword evidence="2" id="KW-1133">Transmembrane helix</keyword>
<dbReference type="Pfam" id="PF07690">
    <property type="entry name" value="MFS_1"/>
    <property type="match status" value="1"/>
</dbReference>
<keyword evidence="4" id="KW-1185">Reference proteome</keyword>
<dbReference type="PANTHER" id="PTHR23526">
    <property type="entry name" value="INTEGRAL MEMBRANE TRANSPORT PROTEIN-RELATED"/>
    <property type="match status" value="1"/>
</dbReference>
<evidence type="ECO:0000313" key="4">
    <source>
        <dbReference type="Proteomes" id="UP000067625"/>
    </source>
</evidence>
<dbReference type="STRING" id="1441095.AM592_09955"/>
<dbReference type="OrthoDB" id="2767994at2"/>
<reference evidence="4" key="1">
    <citation type="submission" date="2015-08" db="EMBL/GenBank/DDBJ databases">
        <title>Genome sequencing project for genomic taxonomy and phylogenomics of Bacillus-like bacteria.</title>
        <authorList>
            <person name="Liu B."/>
            <person name="Wang J."/>
            <person name="Zhu Y."/>
            <person name="Liu G."/>
            <person name="Chen Q."/>
            <person name="Chen Z."/>
            <person name="Lan J."/>
            <person name="Che J."/>
            <person name="Ge C."/>
            <person name="Shi H."/>
            <person name="Pan Z."/>
            <person name="Liu X."/>
        </authorList>
    </citation>
    <scope>NUCLEOTIDE SEQUENCE [LARGE SCALE GENOMIC DNA]</scope>
    <source>
        <strain evidence="4">FJAT-4402</strain>
    </source>
</reference>
<proteinExistence type="predicted"/>
<dbReference type="EMBL" id="CP012600">
    <property type="protein sequence ID" value="ALC81895.1"/>
    <property type="molecule type" value="Genomic_DNA"/>
</dbReference>
<comment type="subcellular location">
    <subcellularLocation>
        <location evidence="1">Cell membrane</location>
        <topology evidence="1">Multi-pass membrane protein</topology>
    </subcellularLocation>
</comment>
<organism evidence="3 4">
    <name type="scientific">Bacillus gobiensis</name>
    <dbReference type="NCBI Taxonomy" id="1441095"/>
    <lineage>
        <taxon>Bacteria</taxon>
        <taxon>Bacillati</taxon>
        <taxon>Bacillota</taxon>
        <taxon>Bacilli</taxon>
        <taxon>Bacillales</taxon>
        <taxon>Bacillaceae</taxon>
        <taxon>Bacillus</taxon>
    </lineage>
</organism>
<evidence type="ECO:0000256" key="2">
    <source>
        <dbReference type="SAM" id="Phobius"/>
    </source>
</evidence>
<dbReference type="SUPFAM" id="SSF103473">
    <property type="entry name" value="MFS general substrate transporter"/>
    <property type="match status" value="1"/>
</dbReference>
<evidence type="ECO:0008006" key="5">
    <source>
        <dbReference type="Google" id="ProtNLM"/>
    </source>
</evidence>
<dbReference type="RefSeq" id="WP_053603667.1">
    <property type="nucleotide sequence ID" value="NZ_CP012600.1"/>
</dbReference>
<dbReference type="InterPro" id="IPR011701">
    <property type="entry name" value="MFS"/>
</dbReference>
<evidence type="ECO:0000313" key="3">
    <source>
        <dbReference type="EMBL" id="ALC81895.1"/>
    </source>
</evidence>
<gene>
    <name evidence="3" type="ORF">AM592_09955</name>
</gene>
<feature type="transmembrane region" description="Helical" evidence="2">
    <location>
        <begin position="379"/>
        <end position="398"/>
    </location>
</feature>
<feature type="transmembrane region" description="Helical" evidence="2">
    <location>
        <begin position="50"/>
        <end position="70"/>
    </location>
</feature>
<protein>
    <recommendedName>
        <fullName evidence="5">MFS transporter</fullName>
    </recommendedName>
</protein>
<feature type="transmembrane region" description="Helical" evidence="2">
    <location>
        <begin position="142"/>
        <end position="166"/>
    </location>
</feature>
<feature type="transmembrane region" description="Helical" evidence="2">
    <location>
        <begin position="112"/>
        <end position="130"/>
    </location>
</feature>
<feature type="transmembrane region" description="Helical" evidence="2">
    <location>
        <begin position="353"/>
        <end position="373"/>
    </location>
</feature>
<dbReference type="AlphaFoldDB" id="A0A0M4G981"/>
<dbReference type="PANTHER" id="PTHR23526:SF2">
    <property type="entry name" value="MAJOR FACILITATOR SUPERFAMILY (MFS) PROFILE DOMAIN-CONTAINING PROTEIN"/>
    <property type="match status" value="1"/>
</dbReference>